<dbReference type="PANTHER" id="PTHR10519:SF20">
    <property type="entry name" value="G-PROTEIN COUPLED RECEPTOR 156-RELATED"/>
    <property type="match status" value="1"/>
</dbReference>
<reference evidence="5" key="1">
    <citation type="submission" date="2021-10" db="EMBL/GenBank/DDBJ databases">
        <title>Tropical sea cucumber genome reveals ecological adaptation and Cuvierian tubules defense mechanism.</title>
        <authorList>
            <person name="Chen T."/>
        </authorList>
    </citation>
    <scope>NUCLEOTIDE SEQUENCE</scope>
    <source>
        <strain evidence="5">Nanhai2018</strain>
        <tissue evidence="5">Muscle</tissue>
    </source>
</reference>
<keyword evidence="4" id="KW-0807">Transducer</keyword>
<dbReference type="GO" id="GO:0007214">
    <property type="term" value="P:gamma-aminobutyric acid signaling pathway"/>
    <property type="evidence" value="ECO:0007669"/>
    <property type="project" value="TreeGrafter"/>
</dbReference>
<proteinExistence type="predicted"/>
<comment type="caution">
    <text evidence="5">The sequence shown here is derived from an EMBL/GenBank/DDBJ whole genome shotgun (WGS) entry which is preliminary data.</text>
</comment>
<evidence type="ECO:0000313" key="5">
    <source>
        <dbReference type="EMBL" id="KAJ8044404.1"/>
    </source>
</evidence>
<dbReference type="Gene3D" id="3.40.50.2300">
    <property type="match status" value="1"/>
</dbReference>
<dbReference type="OrthoDB" id="17569at2759"/>
<accession>A0A9Q1CH54</accession>
<evidence type="ECO:0000256" key="3">
    <source>
        <dbReference type="ARBA" id="ARBA00023180"/>
    </source>
</evidence>
<keyword evidence="3" id="KW-0325">Glycoprotein</keyword>
<dbReference type="GO" id="GO:0004965">
    <property type="term" value="F:G protein-coupled GABA receptor activity"/>
    <property type="evidence" value="ECO:0007669"/>
    <property type="project" value="InterPro"/>
</dbReference>
<organism evidence="5 6">
    <name type="scientific">Holothuria leucospilota</name>
    <name type="common">Black long sea cucumber</name>
    <name type="synonym">Mertensiothuria leucospilota</name>
    <dbReference type="NCBI Taxonomy" id="206669"/>
    <lineage>
        <taxon>Eukaryota</taxon>
        <taxon>Metazoa</taxon>
        <taxon>Echinodermata</taxon>
        <taxon>Eleutherozoa</taxon>
        <taxon>Echinozoa</taxon>
        <taxon>Holothuroidea</taxon>
        <taxon>Aspidochirotacea</taxon>
        <taxon>Aspidochirotida</taxon>
        <taxon>Holothuriidae</taxon>
        <taxon>Holothuria</taxon>
    </lineage>
</organism>
<keyword evidence="1" id="KW-0297">G-protein coupled receptor</keyword>
<keyword evidence="2" id="KW-0675">Receptor</keyword>
<evidence type="ECO:0000313" key="6">
    <source>
        <dbReference type="Proteomes" id="UP001152320"/>
    </source>
</evidence>
<evidence type="ECO:0000256" key="2">
    <source>
        <dbReference type="ARBA" id="ARBA00023170"/>
    </source>
</evidence>
<dbReference type="PANTHER" id="PTHR10519">
    <property type="entry name" value="GABA-B RECEPTOR"/>
    <property type="match status" value="1"/>
</dbReference>
<dbReference type="EMBL" id="JAIZAY010000003">
    <property type="protein sequence ID" value="KAJ8044404.1"/>
    <property type="molecule type" value="Genomic_DNA"/>
</dbReference>
<keyword evidence="6" id="KW-1185">Reference proteome</keyword>
<dbReference type="GO" id="GO:0038039">
    <property type="term" value="C:G protein-coupled receptor heterodimeric complex"/>
    <property type="evidence" value="ECO:0007669"/>
    <property type="project" value="TreeGrafter"/>
</dbReference>
<evidence type="ECO:0000256" key="1">
    <source>
        <dbReference type="ARBA" id="ARBA00023040"/>
    </source>
</evidence>
<gene>
    <name evidence="5" type="ORF">HOLleu_07141</name>
</gene>
<name>A0A9Q1CH54_HOLLE</name>
<dbReference type="Proteomes" id="UP001152320">
    <property type="component" value="Chromosome 3"/>
</dbReference>
<dbReference type="InterPro" id="IPR002455">
    <property type="entry name" value="GPCR3_GABA-B"/>
</dbReference>
<protein>
    <submittedName>
        <fullName evidence="5">Uncharacterized protein</fullName>
    </submittedName>
</protein>
<dbReference type="AlphaFoldDB" id="A0A9Q1CH54"/>
<evidence type="ECO:0000256" key="4">
    <source>
        <dbReference type="ARBA" id="ARBA00023224"/>
    </source>
</evidence>
<sequence>MAYAYDAVWAIALMLNSSATILKEGNSKKGIEDFTYTDTDMYDLFFQEMAATDFSGASVRMIIDLMQ</sequence>